<feature type="domain" description="DUF4097" evidence="1">
    <location>
        <begin position="149"/>
        <end position="255"/>
    </location>
</feature>
<dbReference type="Pfam" id="PF13349">
    <property type="entry name" value="DUF4097"/>
    <property type="match status" value="1"/>
</dbReference>
<keyword evidence="3" id="KW-1185">Reference proteome</keyword>
<name>A0ABX1GPI1_9FLAO</name>
<dbReference type="Proteomes" id="UP000718451">
    <property type="component" value="Unassembled WGS sequence"/>
</dbReference>
<accession>A0ABX1GPI1</accession>
<evidence type="ECO:0000259" key="1">
    <source>
        <dbReference type="Pfam" id="PF13349"/>
    </source>
</evidence>
<proteinExistence type="predicted"/>
<dbReference type="EMBL" id="JAAWWL010000001">
    <property type="protein sequence ID" value="NKI30672.1"/>
    <property type="molecule type" value="Genomic_DNA"/>
</dbReference>
<organism evidence="2 3">
    <name type="scientific">Croceivirga thetidis</name>
    <dbReference type="NCBI Taxonomy" id="2721623"/>
    <lineage>
        <taxon>Bacteria</taxon>
        <taxon>Pseudomonadati</taxon>
        <taxon>Bacteroidota</taxon>
        <taxon>Flavobacteriia</taxon>
        <taxon>Flavobacteriales</taxon>
        <taxon>Flavobacteriaceae</taxon>
        <taxon>Croceivirga</taxon>
    </lineage>
</organism>
<gene>
    <name evidence="2" type="ORF">HCU67_01855</name>
</gene>
<dbReference type="InterPro" id="IPR025164">
    <property type="entry name" value="Toastrack_DUF4097"/>
</dbReference>
<dbReference type="RefSeq" id="WP_168550910.1">
    <property type="nucleotide sequence ID" value="NZ_JAAWWL010000001.1"/>
</dbReference>
<sequence length="289" mass="32585">MKTFKSVLLVLTISLGALLQGQEFKETIKKELQFSSNGENNILNVQNVNGGIEVEGYNGNTILVEVRKTIKAKRQEYVDEGRQEIGISVENQGDQIYVYLDSPWTYFDSEKGRFSHREQYNNNDRPKYRYHLDFTIRVPFNTGLSLGTMNDGDILVKDVQGSLMNVNNLNGGIDLENIAGTTDVNALNRDINITYQSNPTEDCYYNSLNGDITVVFKDNLNADVSFKSMNGDLYTNYDTVTLKPEVVQKEIKGKKGIKYKIDSKESFRIGNGGIKLDFNLLNGDALVKK</sequence>
<comment type="caution">
    <text evidence="2">The sequence shown here is derived from an EMBL/GenBank/DDBJ whole genome shotgun (WGS) entry which is preliminary data.</text>
</comment>
<reference evidence="2 3" key="1">
    <citation type="submission" date="2020-04" db="EMBL/GenBank/DDBJ databases">
        <authorList>
            <person name="Yoon J."/>
        </authorList>
    </citation>
    <scope>NUCLEOTIDE SEQUENCE [LARGE SCALE GENOMIC DNA]</scope>
    <source>
        <strain evidence="2 3">DJ-13</strain>
    </source>
</reference>
<evidence type="ECO:0000313" key="2">
    <source>
        <dbReference type="EMBL" id="NKI30672.1"/>
    </source>
</evidence>
<protein>
    <recommendedName>
        <fullName evidence="1">DUF4097 domain-containing protein</fullName>
    </recommendedName>
</protein>
<evidence type="ECO:0000313" key="3">
    <source>
        <dbReference type="Proteomes" id="UP000718451"/>
    </source>
</evidence>